<evidence type="ECO:0000313" key="1">
    <source>
        <dbReference type="EMBL" id="KAF5188138.1"/>
    </source>
</evidence>
<reference evidence="1 2" key="1">
    <citation type="submission" date="2020-06" db="EMBL/GenBank/DDBJ databases">
        <title>Transcriptomic and genomic resources for Thalictrum thalictroides and T. hernandezii: Facilitating candidate gene discovery in an emerging model plant lineage.</title>
        <authorList>
            <person name="Arias T."/>
            <person name="Riano-Pachon D.M."/>
            <person name="Di Stilio V.S."/>
        </authorList>
    </citation>
    <scope>NUCLEOTIDE SEQUENCE [LARGE SCALE GENOMIC DNA]</scope>
    <source>
        <strain evidence="2">cv. WT478/WT964</strain>
        <tissue evidence="1">Leaves</tissue>
    </source>
</reference>
<dbReference type="AlphaFoldDB" id="A0A7J6VU72"/>
<sequence>MPEQFLVQGLFAFDPKPLNFSVKIWSKCISVQTATSIGYLVIASEGLMHIFSEIGVGSILEISYALPAHIFMRYSGRHPVGVKVCD</sequence>
<accession>A0A7J6VU72</accession>
<dbReference type="Proteomes" id="UP000554482">
    <property type="component" value="Unassembled WGS sequence"/>
</dbReference>
<protein>
    <submittedName>
        <fullName evidence="1">Uncharacterized protein</fullName>
    </submittedName>
</protein>
<dbReference type="OrthoDB" id="935925at2759"/>
<proteinExistence type="predicted"/>
<gene>
    <name evidence="1" type="ORF">FRX31_022274</name>
</gene>
<keyword evidence="2" id="KW-1185">Reference proteome</keyword>
<dbReference type="EMBL" id="JABWDY010027139">
    <property type="protein sequence ID" value="KAF5188138.1"/>
    <property type="molecule type" value="Genomic_DNA"/>
</dbReference>
<name>A0A7J6VU72_THATH</name>
<comment type="caution">
    <text evidence="1">The sequence shown here is derived from an EMBL/GenBank/DDBJ whole genome shotgun (WGS) entry which is preliminary data.</text>
</comment>
<evidence type="ECO:0000313" key="2">
    <source>
        <dbReference type="Proteomes" id="UP000554482"/>
    </source>
</evidence>
<organism evidence="1 2">
    <name type="scientific">Thalictrum thalictroides</name>
    <name type="common">Rue-anemone</name>
    <name type="synonym">Anemone thalictroides</name>
    <dbReference type="NCBI Taxonomy" id="46969"/>
    <lineage>
        <taxon>Eukaryota</taxon>
        <taxon>Viridiplantae</taxon>
        <taxon>Streptophyta</taxon>
        <taxon>Embryophyta</taxon>
        <taxon>Tracheophyta</taxon>
        <taxon>Spermatophyta</taxon>
        <taxon>Magnoliopsida</taxon>
        <taxon>Ranunculales</taxon>
        <taxon>Ranunculaceae</taxon>
        <taxon>Thalictroideae</taxon>
        <taxon>Thalictrum</taxon>
    </lineage>
</organism>